<organism evidence="2 3">
    <name type="scientific">Umezawaea endophytica</name>
    <dbReference type="NCBI Taxonomy" id="1654476"/>
    <lineage>
        <taxon>Bacteria</taxon>
        <taxon>Bacillati</taxon>
        <taxon>Actinomycetota</taxon>
        <taxon>Actinomycetes</taxon>
        <taxon>Pseudonocardiales</taxon>
        <taxon>Pseudonocardiaceae</taxon>
        <taxon>Umezawaea</taxon>
    </lineage>
</organism>
<dbReference type="NCBIfam" id="TIGR04267">
    <property type="entry name" value="mod_HExxH"/>
    <property type="match status" value="1"/>
</dbReference>
<dbReference type="RefSeq" id="WP_259628749.1">
    <property type="nucleotide sequence ID" value="NZ_JANYMP010000031.1"/>
</dbReference>
<comment type="caution">
    <text evidence="2">The sequence shown here is derived from an EMBL/GenBank/DDBJ whole genome shotgun (WGS) entry which is preliminary data.</text>
</comment>
<keyword evidence="3" id="KW-1185">Reference proteome</keyword>
<gene>
    <name evidence="2" type="ORF">NZH93_41130</name>
</gene>
<proteinExistence type="predicted"/>
<evidence type="ECO:0000313" key="3">
    <source>
        <dbReference type="Proteomes" id="UP001141259"/>
    </source>
</evidence>
<dbReference type="EMBL" id="JANYMP010000031">
    <property type="protein sequence ID" value="MCS7483288.1"/>
    <property type="molecule type" value="Genomic_DNA"/>
</dbReference>
<evidence type="ECO:0000313" key="2">
    <source>
        <dbReference type="EMBL" id="MCS7483288.1"/>
    </source>
</evidence>
<dbReference type="AlphaFoldDB" id="A0A9X2VUW9"/>
<name>A0A9X2VUW9_9PSEU</name>
<evidence type="ECO:0000256" key="1">
    <source>
        <dbReference type="SAM" id="MobiDB-lite"/>
    </source>
</evidence>
<protein>
    <submittedName>
        <fullName evidence="2">HEXXH motif domain-containing protein</fullName>
    </submittedName>
</protein>
<feature type="region of interest" description="Disordered" evidence="1">
    <location>
        <begin position="448"/>
        <end position="471"/>
    </location>
</feature>
<accession>A0A9X2VUW9</accession>
<dbReference type="Proteomes" id="UP001141259">
    <property type="component" value="Unassembled WGS sequence"/>
</dbReference>
<sequence>MISNHGLSTDDIDALAADAGSASAVQHLVRANHSKHRTLLRAVLDHAEAVPGPLPPVGDAWELLAAAHRRNPDAVGRLLRYPSVGNWATSALRRLRGAPSDGTPSWVVVGHLHQIAVAAAVLADHPFTLAVPSANGEVLLPTVGLVRIPGEPTGWHTATATGDATGFSVVGASGAVRVDDRVVDGAGWSAVRRLRAGDLDVVLDDLYPFPGFGAALPPERLTGAEVARWRDALDDTWVLLEKHHGEVARALALGVTALVPCPPVDRFRTYSGSADDAFGCVALSLPSDAADFAATLVHEFQHSKLSTLLDLVELSRATEQRFYAPWRDDPRPLPGLLHGLYSFVAVVDFWRVQREADDTPIAHFEFAHWRDQSLLVARALRDDPHLTDLGRRFVSAQADRLEAWSTDPVPPDVLSAARDTAADHHATWRGRHLRPDPAHVVALADAWLSGGPRPDRPAPGSTLSAGADEPTPRPVLARLRLADPAAFAAVVADPGTVPGASGADLALVAGDTARALPGYLDLVRDDPTRTTAWTGLGAALRTTPAGAAILDRPDLVKAVYLAVVGRPGAVAPDPVGLAEWIGAAP</sequence>
<reference evidence="2" key="1">
    <citation type="submission" date="2022-08" db="EMBL/GenBank/DDBJ databases">
        <authorList>
            <person name="Tistechok S."/>
            <person name="Samborskyy M."/>
            <person name="Roman I."/>
        </authorList>
    </citation>
    <scope>NUCLEOTIDE SEQUENCE</scope>
    <source>
        <strain evidence="2">DSM 103496</strain>
    </source>
</reference>
<dbReference type="InterPro" id="IPR026337">
    <property type="entry name" value="AKG_HExxH"/>
</dbReference>